<evidence type="ECO:0000259" key="3">
    <source>
        <dbReference type="Pfam" id="PF00582"/>
    </source>
</evidence>
<evidence type="ECO:0000313" key="4">
    <source>
        <dbReference type="EMBL" id="ELY40455.1"/>
    </source>
</evidence>
<dbReference type="eggNOG" id="arCOG02053">
    <property type="taxonomic scope" value="Archaea"/>
</dbReference>
<proteinExistence type="inferred from homology"/>
<dbReference type="InterPro" id="IPR014729">
    <property type="entry name" value="Rossmann-like_a/b/a_fold"/>
</dbReference>
<dbReference type="PIRSF" id="PIRSF006276">
    <property type="entry name" value="UspA"/>
    <property type="match status" value="1"/>
</dbReference>
<accession>L9VTC9</accession>
<dbReference type="PANTHER" id="PTHR46268">
    <property type="entry name" value="STRESS RESPONSE PROTEIN NHAX"/>
    <property type="match status" value="1"/>
</dbReference>
<dbReference type="PATRIC" id="fig|1114856.3.peg.2377"/>
<feature type="region of interest" description="Disordered" evidence="2">
    <location>
        <begin position="53"/>
        <end position="83"/>
    </location>
</feature>
<gene>
    <name evidence="4" type="ORF">C496_11418</name>
</gene>
<feature type="domain" description="UspA" evidence="3">
    <location>
        <begin position="6"/>
        <end position="151"/>
    </location>
</feature>
<dbReference type="AlphaFoldDB" id="L9VTC9"/>
<dbReference type="Proteomes" id="UP000011599">
    <property type="component" value="Unassembled WGS sequence"/>
</dbReference>
<dbReference type="InterPro" id="IPR006015">
    <property type="entry name" value="Universal_stress_UspA"/>
</dbReference>
<evidence type="ECO:0000256" key="2">
    <source>
        <dbReference type="SAM" id="MobiDB-lite"/>
    </source>
</evidence>
<organism evidence="4 5">
    <name type="scientific">Natronorubrum tibetense GA33</name>
    <dbReference type="NCBI Taxonomy" id="1114856"/>
    <lineage>
        <taxon>Archaea</taxon>
        <taxon>Methanobacteriati</taxon>
        <taxon>Methanobacteriota</taxon>
        <taxon>Stenosarchaea group</taxon>
        <taxon>Halobacteria</taxon>
        <taxon>Halobacteriales</taxon>
        <taxon>Natrialbaceae</taxon>
        <taxon>Natronorubrum</taxon>
    </lineage>
</organism>
<dbReference type="Pfam" id="PF00582">
    <property type="entry name" value="Usp"/>
    <property type="match status" value="1"/>
</dbReference>
<dbReference type="PRINTS" id="PR01438">
    <property type="entry name" value="UNVRSLSTRESS"/>
</dbReference>
<reference evidence="4 5" key="1">
    <citation type="journal article" date="2014" name="PLoS Genet.">
        <title>Phylogenetically driven sequencing of extremely halophilic archaea reveals strategies for static and dynamic osmo-response.</title>
        <authorList>
            <person name="Becker E.A."/>
            <person name="Seitzer P.M."/>
            <person name="Tritt A."/>
            <person name="Larsen D."/>
            <person name="Krusor M."/>
            <person name="Yao A.I."/>
            <person name="Wu D."/>
            <person name="Madern D."/>
            <person name="Eisen J.A."/>
            <person name="Darling A.E."/>
            <person name="Facciotti M.T."/>
        </authorList>
    </citation>
    <scope>NUCLEOTIDE SEQUENCE [LARGE SCALE GENOMIC DNA]</scope>
    <source>
        <strain evidence="4 5">GA33</strain>
    </source>
</reference>
<dbReference type="CDD" id="cd00293">
    <property type="entry name" value="USP-like"/>
    <property type="match status" value="1"/>
</dbReference>
<name>L9VTC9_9EURY</name>
<dbReference type="Gene3D" id="3.40.50.620">
    <property type="entry name" value="HUPs"/>
    <property type="match status" value="1"/>
</dbReference>
<comment type="similarity">
    <text evidence="1">Belongs to the universal stress protein A family.</text>
</comment>
<dbReference type="InterPro" id="IPR006016">
    <property type="entry name" value="UspA"/>
</dbReference>
<keyword evidence="5" id="KW-1185">Reference proteome</keyword>
<comment type="caution">
    <text evidence="4">The sequence shown here is derived from an EMBL/GenBank/DDBJ whole genome shotgun (WGS) entry which is preliminary data.</text>
</comment>
<dbReference type="PANTHER" id="PTHR46268:SF6">
    <property type="entry name" value="UNIVERSAL STRESS PROTEIN UP12"/>
    <property type="match status" value="1"/>
</dbReference>
<evidence type="ECO:0000313" key="5">
    <source>
        <dbReference type="Proteomes" id="UP000011599"/>
    </source>
</evidence>
<sequence length="152" mass="16352">MLDEIMYDHILVPTDGSNPATAAVEEGIELARQNDAAIHALYVVEPIPLGQFSAGPGPASSEWGDVVEEQRNEGDAATSDVADRASEYDLEVVEAIEHGKPHVQIIEYANEHDIDAIVMGTHGRSGANRLVLGSVTENVVRKSEVPVLTVRE</sequence>
<dbReference type="SUPFAM" id="SSF52402">
    <property type="entry name" value="Adenine nucleotide alpha hydrolases-like"/>
    <property type="match status" value="1"/>
</dbReference>
<dbReference type="EMBL" id="AOHW01000032">
    <property type="protein sequence ID" value="ELY40455.1"/>
    <property type="molecule type" value="Genomic_DNA"/>
</dbReference>
<protein>
    <submittedName>
        <fullName evidence="4">Stress response protein</fullName>
    </submittedName>
</protein>
<evidence type="ECO:0000256" key="1">
    <source>
        <dbReference type="ARBA" id="ARBA00008791"/>
    </source>
</evidence>